<keyword evidence="1" id="KW-0695">RNA-directed DNA polymerase</keyword>
<evidence type="ECO:0000313" key="2">
    <source>
        <dbReference type="Proteomes" id="UP001604336"/>
    </source>
</evidence>
<comment type="caution">
    <text evidence="1">The sequence shown here is derived from an EMBL/GenBank/DDBJ whole genome shotgun (WGS) entry which is preliminary data.</text>
</comment>
<keyword evidence="2" id="KW-1185">Reference proteome</keyword>
<proteinExistence type="predicted"/>
<dbReference type="Proteomes" id="UP001604336">
    <property type="component" value="Unassembled WGS sequence"/>
</dbReference>
<dbReference type="GO" id="GO:0003964">
    <property type="term" value="F:RNA-directed DNA polymerase activity"/>
    <property type="evidence" value="ECO:0007669"/>
    <property type="project" value="UniProtKB-KW"/>
</dbReference>
<dbReference type="EMBL" id="JBFOLK010000001">
    <property type="protein sequence ID" value="KAL2542062.1"/>
    <property type="molecule type" value="Genomic_DNA"/>
</dbReference>
<organism evidence="1 2">
    <name type="scientific">Abeliophyllum distichum</name>
    <dbReference type="NCBI Taxonomy" id="126358"/>
    <lineage>
        <taxon>Eukaryota</taxon>
        <taxon>Viridiplantae</taxon>
        <taxon>Streptophyta</taxon>
        <taxon>Embryophyta</taxon>
        <taxon>Tracheophyta</taxon>
        <taxon>Spermatophyta</taxon>
        <taxon>Magnoliopsida</taxon>
        <taxon>eudicotyledons</taxon>
        <taxon>Gunneridae</taxon>
        <taxon>Pentapetalae</taxon>
        <taxon>asterids</taxon>
        <taxon>lamiids</taxon>
        <taxon>Lamiales</taxon>
        <taxon>Oleaceae</taxon>
        <taxon>Forsythieae</taxon>
        <taxon>Abeliophyllum</taxon>
    </lineage>
</organism>
<accession>A0ABD1VXL5</accession>
<keyword evidence="1" id="KW-0548">Nucleotidyltransferase</keyword>
<protein>
    <submittedName>
        <fullName evidence="1">Reverse transcriptase domain-containing protein</fullName>
    </submittedName>
</protein>
<keyword evidence="1" id="KW-0808">Transferase</keyword>
<sequence>MAYRHGSDALISNLSFEDDMIIFANGQKQSIRRVLQCIEHYEGDSGQLLNRDTSGIILLKRFSTSKIHRLEHLIGFHHQQQPFTIFVFICLKEPRKSSCMITWFRKSGVGFLVGLRDSYHLENRLL</sequence>
<name>A0ABD1VXL5_9LAMI</name>
<evidence type="ECO:0000313" key="1">
    <source>
        <dbReference type="EMBL" id="KAL2542062.1"/>
    </source>
</evidence>
<reference evidence="2" key="1">
    <citation type="submission" date="2024-07" db="EMBL/GenBank/DDBJ databases">
        <title>Two chromosome-level genome assemblies of Korean endemic species Abeliophyllum distichum and Forsythia ovata (Oleaceae).</title>
        <authorList>
            <person name="Jang H."/>
        </authorList>
    </citation>
    <scope>NUCLEOTIDE SEQUENCE [LARGE SCALE GENOMIC DNA]</scope>
</reference>
<gene>
    <name evidence="1" type="ORF">Adt_03040</name>
</gene>
<dbReference type="AlphaFoldDB" id="A0ABD1VXL5"/>